<accession>A0A392QB01</accession>
<organism evidence="1 2">
    <name type="scientific">Trifolium medium</name>
    <dbReference type="NCBI Taxonomy" id="97028"/>
    <lineage>
        <taxon>Eukaryota</taxon>
        <taxon>Viridiplantae</taxon>
        <taxon>Streptophyta</taxon>
        <taxon>Embryophyta</taxon>
        <taxon>Tracheophyta</taxon>
        <taxon>Spermatophyta</taxon>
        <taxon>Magnoliopsida</taxon>
        <taxon>eudicotyledons</taxon>
        <taxon>Gunneridae</taxon>
        <taxon>Pentapetalae</taxon>
        <taxon>rosids</taxon>
        <taxon>fabids</taxon>
        <taxon>Fabales</taxon>
        <taxon>Fabaceae</taxon>
        <taxon>Papilionoideae</taxon>
        <taxon>50 kb inversion clade</taxon>
        <taxon>NPAAA clade</taxon>
        <taxon>Hologalegina</taxon>
        <taxon>IRL clade</taxon>
        <taxon>Trifolieae</taxon>
        <taxon>Trifolium</taxon>
    </lineage>
</organism>
<reference evidence="1 2" key="1">
    <citation type="journal article" date="2018" name="Front. Plant Sci.">
        <title>Red Clover (Trifolium pratense) and Zigzag Clover (T. medium) - A Picture of Genomic Similarities and Differences.</title>
        <authorList>
            <person name="Dluhosova J."/>
            <person name="Istvanek J."/>
            <person name="Nedelnik J."/>
            <person name="Repkova J."/>
        </authorList>
    </citation>
    <scope>NUCLEOTIDE SEQUENCE [LARGE SCALE GENOMIC DNA]</scope>
    <source>
        <strain evidence="2">cv. 10/8</strain>
        <tissue evidence="1">Leaf</tissue>
    </source>
</reference>
<dbReference type="AlphaFoldDB" id="A0A392QB01"/>
<keyword evidence="2" id="KW-1185">Reference proteome</keyword>
<sequence>MAEKQFTGLLTTAGSCLSSPMRIAWWRPGSCNGMTDSHSFSCAASSITRNCTGVIPSAKSLVELDAVQKIRRAFIKQNFSIPYLSVRSGSKIVSRSDLSKQRQSSLLMFNLPRQSKMLSTSAWSSRVCFNLALLKELSRY</sequence>
<dbReference type="EMBL" id="LXQA010124272">
    <property type="protein sequence ID" value="MCI21308.1"/>
    <property type="molecule type" value="Genomic_DNA"/>
</dbReference>
<name>A0A392QB01_9FABA</name>
<protein>
    <submittedName>
        <fullName evidence="1">Uncharacterized protein</fullName>
    </submittedName>
</protein>
<evidence type="ECO:0000313" key="2">
    <source>
        <dbReference type="Proteomes" id="UP000265520"/>
    </source>
</evidence>
<dbReference type="Proteomes" id="UP000265520">
    <property type="component" value="Unassembled WGS sequence"/>
</dbReference>
<proteinExistence type="predicted"/>
<feature type="non-terminal residue" evidence="1">
    <location>
        <position position="140"/>
    </location>
</feature>
<evidence type="ECO:0000313" key="1">
    <source>
        <dbReference type="EMBL" id="MCI21308.1"/>
    </source>
</evidence>
<comment type="caution">
    <text evidence="1">The sequence shown here is derived from an EMBL/GenBank/DDBJ whole genome shotgun (WGS) entry which is preliminary data.</text>
</comment>
<dbReference type="PROSITE" id="PS51257">
    <property type="entry name" value="PROKAR_LIPOPROTEIN"/>
    <property type="match status" value="1"/>
</dbReference>